<comment type="caution">
    <text evidence="2">The sequence shown here is derived from an EMBL/GenBank/DDBJ whole genome shotgun (WGS) entry which is preliminary data.</text>
</comment>
<sequence>MSRIVGSKWTAMQETLGWRHFRVIEVRKSGSAGVSFVQLQASCDTSTTLWLNATNLKDRDLWAAGWLQKSEMEDPAGALAAGVPCRCCSGSGSVVCPACDGHGQVMLPPSALGGVGGALGAGPSGMQRLGGPRLAAASSLASLGSLDVEEEGLEAGASRGGSPLRALLSRGGRGAGGFRGAVGGAGEGPSPVGPGTQAGAEPVL</sequence>
<feature type="compositionally biased region" description="Gly residues" evidence="1">
    <location>
        <begin position="178"/>
        <end position="187"/>
    </location>
</feature>
<dbReference type="InterPro" id="IPR012663">
    <property type="entry name" value="CHP02450_Tryp"/>
</dbReference>
<evidence type="ECO:0000256" key="1">
    <source>
        <dbReference type="SAM" id="MobiDB-lite"/>
    </source>
</evidence>
<evidence type="ECO:0000313" key="2">
    <source>
        <dbReference type="EMBL" id="KAG2502111.1"/>
    </source>
</evidence>
<dbReference type="EMBL" id="JAEHOE010000001">
    <property type="protein sequence ID" value="KAG2502111.1"/>
    <property type="molecule type" value="Genomic_DNA"/>
</dbReference>
<organism evidence="2 3">
    <name type="scientific">Edaphochlamys debaryana</name>
    <dbReference type="NCBI Taxonomy" id="47281"/>
    <lineage>
        <taxon>Eukaryota</taxon>
        <taxon>Viridiplantae</taxon>
        <taxon>Chlorophyta</taxon>
        <taxon>core chlorophytes</taxon>
        <taxon>Chlorophyceae</taxon>
        <taxon>CS clade</taxon>
        <taxon>Chlamydomonadales</taxon>
        <taxon>Chlamydomonadales incertae sedis</taxon>
        <taxon>Edaphochlamys</taxon>
    </lineage>
</organism>
<protein>
    <submittedName>
        <fullName evidence="2">Uncharacterized protein</fullName>
    </submittedName>
</protein>
<dbReference type="Pfam" id="PF09493">
    <property type="entry name" value="DUF2389"/>
    <property type="match status" value="1"/>
</dbReference>
<name>A0A835YGG6_9CHLO</name>
<reference evidence="2" key="1">
    <citation type="journal article" date="2020" name="bioRxiv">
        <title>Comparative genomics of Chlamydomonas.</title>
        <authorList>
            <person name="Craig R.J."/>
            <person name="Hasan A.R."/>
            <person name="Ness R.W."/>
            <person name="Keightley P.D."/>
        </authorList>
    </citation>
    <scope>NUCLEOTIDE SEQUENCE</scope>
    <source>
        <strain evidence="2">CCAP 11/70</strain>
    </source>
</reference>
<dbReference type="AlphaFoldDB" id="A0A835YGG6"/>
<evidence type="ECO:0000313" key="3">
    <source>
        <dbReference type="Proteomes" id="UP000612055"/>
    </source>
</evidence>
<feature type="region of interest" description="Disordered" evidence="1">
    <location>
        <begin position="178"/>
        <end position="204"/>
    </location>
</feature>
<dbReference type="Proteomes" id="UP000612055">
    <property type="component" value="Unassembled WGS sequence"/>
</dbReference>
<gene>
    <name evidence="2" type="ORF">HYH03_000603</name>
</gene>
<keyword evidence="3" id="KW-1185">Reference proteome</keyword>
<proteinExistence type="predicted"/>
<dbReference type="OrthoDB" id="2946at2759"/>
<dbReference type="NCBIfam" id="TIGR02450">
    <property type="entry name" value="TIGR02450 family Trp-rich protein"/>
    <property type="match status" value="1"/>
</dbReference>
<accession>A0A835YGG6</accession>